<name>A0AAW2ZD39_9EUKA</name>
<evidence type="ECO:0000256" key="1">
    <source>
        <dbReference type="PROSITE-ProRule" id="PRU00235"/>
    </source>
</evidence>
<proteinExistence type="predicted"/>
<reference evidence="3 4" key="1">
    <citation type="submission" date="2024-03" db="EMBL/GenBank/DDBJ databases">
        <title>The Acrasis kona genome and developmental transcriptomes reveal deep origins of eukaryotic multicellular pathways.</title>
        <authorList>
            <person name="Sheikh S."/>
            <person name="Fu C.-J."/>
            <person name="Brown M.W."/>
            <person name="Baldauf S.L."/>
        </authorList>
    </citation>
    <scope>NUCLEOTIDE SEQUENCE [LARGE SCALE GENOMIC DNA]</scope>
    <source>
        <strain evidence="3 4">ATCC MYA-3509</strain>
    </source>
</reference>
<dbReference type="AlphaFoldDB" id="A0AAW2ZD39"/>
<feature type="compositionally biased region" description="Acidic residues" evidence="2">
    <location>
        <begin position="11"/>
        <end position="23"/>
    </location>
</feature>
<organism evidence="3 4">
    <name type="scientific">Acrasis kona</name>
    <dbReference type="NCBI Taxonomy" id="1008807"/>
    <lineage>
        <taxon>Eukaryota</taxon>
        <taxon>Discoba</taxon>
        <taxon>Heterolobosea</taxon>
        <taxon>Tetramitia</taxon>
        <taxon>Eutetramitia</taxon>
        <taxon>Acrasidae</taxon>
        <taxon>Acrasis</taxon>
    </lineage>
</organism>
<dbReference type="PRINTS" id="PR00633">
    <property type="entry name" value="RCCNDNSATION"/>
</dbReference>
<dbReference type="PROSITE" id="PS00626">
    <property type="entry name" value="RCC1_2"/>
    <property type="match status" value="2"/>
</dbReference>
<keyword evidence="4" id="KW-1185">Reference proteome</keyword>
<feature type="repeat" description="RCC1" evidence="1">
    <location>
        <begin position="41"/>
        <end position="96"/>
    </location>
</feature>
<dbReference type="PANTHER" id="PTHR45982">
    <property type="entry name" value="REGULATOR OF CHROMOSOME CONDENSATION"/>
    <property type="match status" value="1"/>
</dbReference>
<dbReference type="InterPro" id="IPR009091">
    <property type="entry name" value="RCC1/BLIP-II"/>
</dbReference>
<dbReference type="InterPro" id="IPR051553">
    <property type="entry name" value="Ran_GTPase-activating"/>
</dbReference>
<dbReference type="Pfam" id="PF13540">
    <property type="entry name" value="RCC1_2"/>
    <property type="match status" value="4"/>
</dbReference>
<feature type="repeat" description="RCC1" evidence="1">
    <location>
        <begin position="96"/>
        <end position="146"/>
    </location>
</feature>
<accession>A0AAW2ZD39</accession>
<feature type="region of interest" description="Disordered" evidence="2">
    <location>
        <begin position="1"/>
        <end position="25"/>
    </location>
</feature>
<comment type="caution">
    <text evidence="3">The sequence shown here is derived from an EMBL/GenBank/DDBJ whole genome shotgun (WGS) entry which is preliminary data.</text>
</comment>
<dbReference type="SUPFAM" id="SSF50985">
    <property type="entry name" value="RCC1/BLIP-II"/>
    <property type="match status" value="1"/>
</dbReference>
<evidence type="ECO:0000256" key="2">
    <source>
        <dbReference type="SAM" id="MobiDB-lite"/>
    </source>
</evidence>
<evidence type="ECO:0000313" key="3">
    <source>
        <dbReference type="EMBL" id="KAL0487360.1"/>
    </source>
</evidence>
<gene>
    <name evidence="3" type="ORF">AKO1_000793</name>
</gene>
<dbReference type="InterPro" id="IPR000408">
    <property type="entry name" value="Reg_chr_condens"/>
</dbReference>
<evidence type="ECO:0000313" key="4">
    <source>
        <dbReference type="Proteomes" id="UP001431209"/>
    </source>
</evidence>
<dbReference type="PROSITE" id="PS50012">
    <property type="entry name" value="RCC1_3"/>
    <property type="match status" value="2"/>
</dbReference>
<sequence>MGTSTSKSIEDDIIQEDVDEQSDNTEGRYNEIIPYPVLGPGCIITWGRNSEGNTGRVQEENDERTFLMNPDFLQFESRKVKQVSAKAWHTVLLTEDGCYGFGWNQHANLGLGMKSRKISTVTKIPSTENVIQIATGEGHTLFLRKESKLYGCGWNENGQLPTSLVESNLLKVSMLQFTVLEHGEHISKITCGYRHSVFLTSQGKVYVADLTLNNKYRGFSRINNVSDTVVDVDATMNETMTLNKAGKIHLYGKNLPHEILNAQHGVGDYWFLKMSVGRHHSLLLNSNKQVVVLGDPFNCANSEDRIKLDDDIIQEYAKDFPGGCYLHKELFDSEVVDISAGRGHSLILTKNQTLYSFGDNSHGQLGREKTASLLGKVSLDHLHGENFNIQQIGAAAETSFVVISELEDQYTSSQDASLNVTTLDDVTEFNSL</sequence>
<keyword evidence="3" id="KW-0675">Receptor</keyword>
<protein>
    <submittedName>
        <fullName evidence="3">Ultraviolet-B receptor UVR8</fullName>
    </submittedName>
</protein>
<dbReference type="Proteomes" id="UP001431209">
    <property type="component" value="Unassembled WGS sequence"/>
</dbReference>
<dbReference type="Gene3D" id="2.130.10.30">
    <property type="entry name" value="Regulator of chromosome condensation 1/beta-lactamase-inhibitor protein II"/>
    <property type="match status" value="2"/>
</dbReference>
<dbReference type="EMBL" id="JAOPGA020001336">
    <property type="protein sequence ID" value="KAL0487360.1"/>
    <property type="molecule type" value="Genomic_DNA"/>
</dbReference>
<dbReference type="PANTHER" id="PTHR45982:SF1">
    <property type="entry name" value="REGULATOR OF CHROMOSOME CONDENSATION"/>
    <property type="match status" value="1"/>
</dbReference>